<dbReference type="EMBL" id="KN822102">
    <property type="protein sequence ID" value="KIM57335.1"/>
    <property type="molecule type" value="Genomic_DNA"/>
</dbReference>
<protein>
    <submittedName>
        <fullName evidence="1">Uncharacterized protein</fullName>
    </submittedName>
</protein>
<dbReference type="HOGENOM" id="CLU_3033754_0_0_1"/>
<organism evidence="1 2">
    <name type="scientific">Scleroderma citrinum Foug A</name>
    <dbReference type="NCBI Taxonomy" id="1036808"/>
    <lineage>
        <taxon>Eukaryota</taxon>
        <taxon>Fungi</taxon>
        <taxon>Dikarya</taxon>
        <taxon>Basidiomycota</taxon>
        <taxon>Agaricomycotina</taxon>
        <taxon>Agaricomycetes</taxon>
        <taxon>Agaricomycetidae</taxon>
        <taxon>Boletales</taxon>
        <taxon>Sclerodermatineae</taxon>
        <taxon>Sclerodermataceae</taxon>
        <taxon>Scleroderma</taxon>
    </lineage>
</organism>
<reference evidence="2" key="2">
    <citation type="submission" date="2015-01" db="EMBL/GenBank/DDBJ databases">
        <title>Evolutionary Origins and Diversification of the Mycorrhizal Mutualists.</title>
        <authorList>
            <consortium name="DOE Joint Genome Institute"/>
            <consortium name="Mycorrhizal Genomics Consortium"/>
            <person name="Kohler A."/>
            <person name="Kuo A."/>
            <person name="Nagy L.G."/>
            <person name="Floudas D."/>
            <person name="Copeland A."/>
            <person name="Barry K.W."/>
            <person name="Cichocki N."/>
            <person name="Veneault-Fourrey C."/>
            <person name="LaButti K."/>
            <person name="Lindquist E.A."/>
            <person name="Lipzen A."/>
            <person name="Lundell T."/>
            <person name="Morin E."/>
            <person name="Murat C."/>
            <person name="Riley R."/>
            <person name="Ohm R."/>
            <person name="Sun H."/>
            <person name="Tunlid A."/>
            <person name="Henrissat B."/>
            <person name="Grigoriev I.V."/>
            <person name="Hibbett D.S."/>
            <person name="Martin F."/>
        </authorList>
    </citation>
    <scope>NUCLEOTIDE SEQUENCE [LARGE SCALE GENOMIC DNA]</scope>
    <source>
        <strain evidence="2">Foug A</strain>
    </source>
</reference>
<name>A0A0C3D9C7_9AGAM</name>
<evidence type="ECO:0000313" key="2">
    <source>
        <dbReference type="Proteomes" id="UP000053989"/>
    </source>
</evidence>
<accession>A0A0C3D9C7</accession>
<dbReference type="Proteomes" id="UP000053989">
    <property type="component" value="Unassembled WGS sequence"/>
</dbReference>
<evidence type="ECO:0000313" key="1">
    <source>
        <dbReference type="EMBL" id="KIM57335.1"/>
    </source>
</evidence>
<reference evidence="1 2" key="1">
    <citation type="submission" date="2014-04" db="EMBL/GenBank/DDBJ databases">
        <authorList>
            <consortium name="DOE Joint Genome Institute"/>
            <person name="Kuo A."/>
            <person name="Kohler A."/>
            <person name="Nagy L.G."/>
            <person name="Floudas D."/>
            <person name="Copeland A."/>
            <person name="Barry K.W."/>
            <person name="Cichocki N."/>
            <person name="Veneault-Fourrey C."/>
            <person name="LaButti K."/>
            <person name="Lindquist E.A."/>
            <person name="Lipzen A."/>
            <person name="Lundell T."/>
            <person name="Morin E."/>
            <person name="Murat C."/>
            <person name="Sun H."/>
            <person name="Tunlid A."/>
            <person name="Henrissat B."/>
            <person name="Grigoriev I.V."/>
            <person name="Hibbett D.S."/>
            <person name="Martin F."/>
            <person name="Nordberg H.P."/>
            <person name="Cantor M.N."/>
            <person name="Hua S.X."/>
        </authorList>
    </citation>
    <scope>NUCLEOTIDE SEQUENCE [LARGE SCALE GENOMIC DNA]</scope>
    <source>
        <strain evidence="1 2">Foug A</strain>
    </source>
</reference>
<proteinExistence type="predicted"/>
<dbReference type="AlphaFoldDB" id="A0A0C3D9C7"/>
<gene>
    <name evidence="1" type="ORF">SCLCIDRAFT_1140645</name>
</gene>
<keyword evidence="2" id="KW-1185">Reference proteome</keyword>
<dbReference type="InParanoid" id="A0A0C3D9C7"/>
<sequence>MELAFASSFRIISSAMCQLTVRCRPVRLPAVPPPRHSSVNAATVCPVGWSCVHSS</sequence>